<evidence type="ECO:0000313" key="1">
    <source>
        <dbReference type="EMBL" id="ODV79126.1"/>
    </source>
</evidence>
<dbReference type="EMBL" id="KV453912">
    <property type="protein sequence ID" value="ODV79126.1"/>
    <property type="molecule type" value="Genomic_DNA"/>
</dbReference>
<dbReference type="AlphaFoldDB" id="A0A1E4SHZ7"/>
<gene>
    <name evidence="1" type="ORF">CANTADRAFT_6301</name>
</gene>
<dbReference type="Proteomes" id="UP000094285">
    <property type="component" value="Unassembled WGS sequence"/>
</dbReference>
<keyword evidence="2" id="KW-1185">Reference proteome</keyword>
<sequence>MNELFKKPTIKRTISNFSSVSLNSGHGGNFSGLVKRRKPDPDLTSLEVISPELHCLRDYNYIGYSTFTPRGSQLILLVDSFCKLQTTSEQSKLPPLSPSSKSSCRATFEKYCDEKFDATTSSQYANFGSTVDSISCQLSELPIQVLETSHNSSISLDLSRQSLYIPKSKPPPTPKSSLDNWEGFLPLLESSNTPKKRFAPKNVLKVLTPKVRRLFKKFNGYVCNLKGDSLTSTSRGST</sequence>
<name>A0A1E4SHZ7_9ASCO</name>
<evidence type="ECO:0000313" key="2">
    <source>
        <dbReference type="Proteomes" id="UP000094285"/>
    </source>
</evidence>
<proteinExistence type="predicted"/>
<reference evidence="2" key="1">
    <citation type="submission" date="2016-05" db="EMBL/GenBank/DDBJ databases">
        <title>Comparative genomics of biotechnologically important yeasts.</title>
        <authorList>
            <consortium name="DOE Joint Genome Institute"/>
            <person name="Riley R."/>
            <person name="Haridas S."/>
            <person name="Wolfe K.H."/>
            <person name="Lopes M.R."/>
            <person name="Hittinger C.T."/>
            <person name="Goker M."/>
            <person name="Salamov A."/>
            <person name="Wisecaver J."/>
            <person name="Long T.M."/>
            <person name="Aerts A.L."/>
            <person name="Barry K."/>
            <person name="Choi C."/>
            <person name="Clum A."/>
            <person name="Coughlan A.Y."/>
            <person name="Deshpande S."/>
            <person name="Douglass A.P."/>
            <person name="Hanson S.J."/>
            <person name="Klenk H.-P."/>
            <person name="Labutti K."/>
            <person name="Lapidus A."/>
            <person name="Lindquist E."/>
            <person name="Lipzen A."/>
            <person name="Meier-Kolthoff J.P."/>
            <person name="Ohm R.A."/>
            <person name="Otillar R.P."/>
            <person name="Pangilinan J."/>
            <person name="Peng Y."/>
            <person name="Rokas A."/>
            <person name="Rosa C.A."/>
            <person name="Scheuner C."/>
            <person name="Sibirny A.A."/>
            <person name="Slot J.C."/>
            <person name="Stielow J.B."/>
            <person name="Sun H."/>
            <person name="Kurtzman C.P."/>
            <person name="Blackwell M."/>
            <person name="Grigoriev I.V."/>
            <person name="Jeffries T.W."/>
        </authorList>
    </citation>
    <scope>NUCLEOTIDE SEQUENCE [LARGE SCALE GENOMIC DNA]</scope>
    <source>
        <strain evidence="2">NRRL Y-17324</strain>
    </source>
</reference>
<organism evidence="1 2">
    <name type="scientific">Suhomyces tanzawaensis NRRL Y-17324</name>
    <dbReference type="NCBI Taxonomy" id="984487"/>
    <lineage>
        <taxon>Eukaryota</taxon>
        <taxon>Fungi</taxon>
        <taxon>Dikarya</taxon>
        <taxon>Ascomycota</taxon>
        <taxon>Saccharomycotina</taxon>
        <taxon>Pichiomycetes</taxon>
        <taxon>Debaryomycetaceae</taxon>
        <taxon>Suhomyces</taxon>
    </lineage>
</organism>
<protein>
    <submittedName>
        <fullName evidence="1">Uncharacterized protein</fullName>
    </submittedName>
</protein>
<dbReference type="GeneID" id="30985004"/>
<dbReference type="RefSeq" id="XP_020064248.1">
    <property type="nucleotide sequence ID" value="XM_020210868.1"/>
</dbReference>
<accession>A0A1E4SHZ7</accession>